<protein>
    <submittedName>
        <fullName evidence="3">BON domain-containing protein</fullName>
    </submittedName>
</protein>
<proteinExistence type="predicted"/>
<organism evidence="3 4">
    <name type="scientific">Xenorhabdus budapestensis</name>
    <dbReference type="NCBI Taxonomy" id="290110"/>
    <lineage>
        <taxon>Bacteria</taxon>
        <taxon>Pseudomonadati</taxon>
        <taxon>Pseudomonadota</taxon>
        <taxon>Gammaproteobacteria</taxon>
        <taxon>Enterobacterales</taxon>
        <taxon>Morganellaceae</taxon>
        <taxon>Xenorhabdus</taxon>
    </lineage>
</organism>
<evidence type="ECO:0000259" key="2">
    <source>
        <dbReference type="PROSITE" id="PS50914"/>
    </source>
</evidence>
<gene>
    <name evidence="3" type="ORF">Xbud_01688</name>
</gene>
<dbReference type="InterPro" id="IPR007055">
    <property type="entry name" value="BON_dom"/>
</dbReference>
<feature type="signal peptide" evidence="1">
    <location>
        <begin position="1"/>
        <end position="30"/>
    </location>
</feature>
<dbReference type="InterPro" id="IPR051686">
    <property type="entry name" value="Lipoprotein_DolP"/>
</dbReference>
<dbReference type="SMART" id="SM00749">
    <property type="entry name" value="BON"/>
    <property type="match status" value="1"/>
</dbReference>
<evidence type="ECO:0000313" key="4">
    <source>
        <dbReference type="Proteomes" id="UP000225833"/>
    </source>
</evidence>
<evidence type="ECO:0000313" key="3">
    <source>
        <dbReference type="EMBL" id="PHM28290.1"/>
    </source>
</evidence>
<dbReference type="PANTHER" id="PTHR34606:SF16">
    <property type="entry name" value="BON DOMAIN-CONTAINING PROTEIN"/>
    <property type="match status" value="1"/>
</dbReference>
<name>A0A2D0J1Z2_XENBU</name>
<reference evidence="3 4" key="1">
    <citation type="journal article" date="2017" name="Nat. Microbiol.">
        <title>Natural product diversity associated with the nematode symbionts Photorhabdus and Xenorhabdus.</title>
        <authorList>
            <person name="Tobias N.J."/>
            <person name="Wolff H."/>
            <person name="Djahanschiri B."/>
            <person name="Grundmann F."/>
            <person name="Kronenwerth M."/>
            <person name="Shi Y.M."/>
            <person name="Simonyi S."/>
            <person name="Grun P."/>
            <person name="Shapiro-Ilan D."/>
            <person name="Pidot S.J."/>
            <person name="Stinear T.P."/>
            <person name="Ebersberger I."/>
            <person name="Bode H.B."/>
        </authorList>
    </citation>
    <scope>NUCLEOTIDE SEQUENCE [LARGE SCALE GENOMIC DNA]</scope>
    <source>
        <strain evidence="3 4">DSM 16342</strain>
    </source>
</reference>
<dbReference type="RefSeq" id="WP_099135629.1">
    <property type="nucleotide sequence ID" value="NZ_CAWNNJ010000130.1"/>
</dbReference>
<dbReference type="PROSITE" id="PS50914">
    <property type="entry name" value="BON"/>
    <property type="match status" value="1"/>
</dbReference>
<comment type="caution">
    <text evidence="3">The sequence shown here is derived from an EMBL/GenBank/DDBJ whole genome shotgun (WGS) entry which is preliminary data.</text>
</comment>
<dbReference type="EMBL" id="NIBS01000006">
    <property type="protein sequence ID" value="PHM28290.1"/>
    <property type="molecule type" value="Genomic_DNA"/>
</dbReference>
<feature type="chain" id="PRO_5011999733" evidence="1">
    <location>
        <begin position="31"/>
        <end position="152"/>
    </location>
</feature>
<keyword evidence="1" id="KW-0732">Signal</keyword>
<dbReference type="InterPro" id="IPR014004">
    <property type="entry name" value="Transpt-assoc_nodulatn_dom_bac"/>
</dbReference>
<dbReference type="OrthoDB" id="6477610at2"/>
<evidence type="ECO:0000256" key="1">
    <source>
        <dbReference type="SAM" id="SignalP"/>
    </source>
</evidence>
<dbReference type="Gene3D" id="3.30.1340.30">
    <property type="match status" value="1"/>
</dbReference>
<feature type="domain" description="BON" evidence="2">
    <location>
        <begin position="84"/>
        <end position="152"/>
    </location>
</feature>
<sequence>MKKLKFTHSLLAVVLGSVLGSVLINGSVSAAETSSGNTIEGNSLENKILEDKALENTGQKIDSSIKNAEEKIDNSLKKLGGSFDDSVITAKIKEKLLEYKGINSNDISVKTEKGVVYLSGFVKNEEQVKRVIRIAHQVDGVKFVNSTLTIRK</sequence>
<dbReference type="Pfam" id="PF04972">
    <property type="entry name" value="BON"/>
    <property type="match status" value="1"/>
</dbReference>
<dbReference type="AlphaFoldDB" id="A0A2D0J1Z2"/>
<dbReference type="PANTHER" id="PTHR34606">
    <property type="entry name" value="BON DOMAIN-CONTAINING PROTEIN"/>
    <property type="match status" value="1"/>
</dbReference>
<dbReference type="Proteomes" id="UP000225833">
    <property type="component" value="Unassembled WGS sequence"/>
</dbReference>
<accession>A0A2D0J1Z2</accession>